<organism evidence="1 2">
    <name type="scientific">Peronosclerospora sorghi</name>
    <dbReference type="NCBI Taxonomy" id="230839"/>
    <lineage>
        <taxon>Eukaryota</taxon>
        <taxon>Sar</taxon>
        <taxon>Stramenopiles</taxon>
        <taxon>Oomycota</taxon>
        <taxon>Peronosporomycetes</taxon>
        <taxon>Peronosporales</taxon>
        <taxon>Peronosporaceae</taxon>
        <taxon>Peronosclerospora</taxon>
    </lineage>
</organism>
<evidence type="ECO:0000313" key="2">
    <source>
        <dbReference type="Proteomes" id="UP001163321"/>
    </source>
</evidence>
<comment type="caution">
    <text evidence="1">The sequence shown here is derived from an EMBL/GenBank/DDBJ whole genome shotgun (WGS) entry which is preliminary data.</text>
</comment>
<keyword evidence="2" id="KW-1185">Reference proteome</keyword>
<gene>
    <name evidence="1" type="ORF">PsorP6_009590</name>
</gene>
<reference evidence="1 2" key="1">
    <citation type="journal article" date="2022" name="bioRxiv">
        <title>The genome of the oomycete Peronosclerospora sorghi, a cosmopolitan pathogen of maize and sorghum, is inflated with dispersed pseudogenes.</title>
        <authorList>
            <person name="Fletcher K."/>
            <person name="Martin F."/>
            <person name="Isakeit T."/>
            <person name="Cavanaugh K."/>
            <person name="Magill C."/>
            <person name="Michelmore R."/>
        </authorList>
    </citation>
    <scope>NUCLEOTIDE SEQUENCE [LARGE SCALE GENOMIC DNA]</scope>
    <source>
        <strain evidence="1">P6</strain>
    </source>
</reference>
<protein>
    <submittedName>
        <fullName evidence="1">Uncharacterized protein</fullName>
    </submittedName>
</protein>
<proteinExistence type="predicted"/>
<dbReference type="Proteomes" id="UP001163321">
    <property type="component" value="Chromosome 5"/>
</dbReference>
<sequence length="295" mass="34119">MPAALITAEFGDEKDLYEIFGVKRSASNKEITRAYRTLALKYHPDKQRGDEASRAKATATFQAISAIHAILNDEKARAAYDESGVIQSDDLDEKSPSFQMWTQYFARIFPKISEEDINKFEGEYRYSNEERGDVLAAYTKYEGEMRHIMGTIMLSTDDDEERFANLIQEAIQAKRVKAFPKWREYVKKLAKKQKRKEKPAERKRKQSKYDNEAREAEELIKKIRGNQQEREVESGMTALSSKSSKRSFDSLVGALEAKYAEKGKKSKKVASRKQDEPSEEEFVATQQRLKRKRQK</sequence>
<dbReference type="EMBL" id="CM047584">
    <property type="protein sequence ID" value="KAI9912241.1"/>
    <property type="molecule type" value="Genomic_DNA"/>
</dbReference>
<name>A0ACC0W2L6_9STRA</name>
<accession>A0ACC0W2L6</accession>
<evidence type="ECO:0000313" key="1">
    <source>
        <dbReference type="EMBL" id="KAI9912241.1"/>
    </source>
</evidence>